<dbReference type="Proteomes" id="UP000564885">
    <property type="component" value="Unassembled WGS sequence"/>
</dbReference>
<sequence>MVRRTENLSHRGPVIRDLTVPERELELRPARLRPPRRPRRHLLARLYGTALLAWTLGLGAATTGLLLQNGGARSDAAAPQVPGTALAELLVPLPEPAALVWTERFAEPGPP</sequence>
<evidence type="ECO:0000313" key="2">
    <source>
        <dbReference type="EMBL" id="NNM74288.1"/>
    </source>
</evidence>
<keyword evidence="1" id="KW-0812">Transmembrane</keyword>
<proteinExistence type="predicted"/>
<keyword evidence="1" id="KW-1133">Transmembrane helix</keyword>
<organism evidence="2 3">
    <name type="scientific">Enterovirga aerilata</name>
    <dbReference type="NCBI Taxonomy" id="2730920"/>
    <lineage>
        <taxon>Bacteria</taxon>
        <taxon>Pseudomonadati</taxon>
        <taxon>Pseudomonadota</taxon>
        <taxon>Alphaproteobacteria</taxon>
        <taxon>Hyphomicrobiales</taxon>
        <taxon>Methylobacteriaceae</taxon>
        <taxon>Enterovirga</taxon>
    </lineage>
</organism>
<feature type="transmembrane region" description="Helical" evidence="1">
    <location>
        <begin position="42"/>
        <end position="67"/>
    </location>
</feature>
<dbReference type="EMBL" id="JABEPP010000005">
    <property type="protein sequence ID" value="NNM74288.1"/>
    <property type="molecule type" value="Genomic_DNA"/>
</dbReference>
<name>A0A849IA75_9HYPH</name>
<comment type="caution">
    <text evidence="2">The sequence shown here is derived from an EMBL/GenBank/DDBJ whole genome shotgun (WGS) entry which is preliminary data.</text>
</comment>
<dbReference type="RefSeq" id="WP_171219739.1">
    <property type="nucleotide sequence ID" value="NZ_JABEPP010000005.1"/>
</dbReference>
<reference evidence="2 3" key="1">
    <citation type="submission" date="2020-04" db="EMBL/GenBank/DDBJ databases">
        <title>Enterovirga sp. isolate from soil.</title>
        <authorList>
            <person name="Chea S."/>
            <person name="Kim D.-U."/>
        </authorList>
    </citation>
    <scope>NUCLEOTIDE SEQUENCE [LARGE SCALE GENOMIC DNA]</scope>
    <source>
        <strain evidence="2 3">DB1703</strain>
    </source>
</reference>
<keyword evidence="3" id="KW-1185">Reference proteome</keyword>
<evidence type="ECO:0000313" key="3">
    <source>
        <dbReference type="Proteomes" id="UP000564885"/>
    </source>
</evidence>
<accession>A0A849IA75</accession>
<protein>
    <submittedName>
        <fullName evidence="2">Uncharacterized protein</fullName>
    </submittedName>
</protein>
<keyword evidence="1" id="KW-0472">Membrane</keyword>
<dbReference type="AlphaFoldDB" id="A0A849IA75"/>
<gene>
    <name evidence="2" type="ORF">HJG44_18170</name>
</gene>
<evidence type="ECO:0000256" key="1">
    <source>
        <dbReference type="SAM" id="Phobius"/>
    </source>
</evidence>